<comment type="caution">
    <text evidence="2">The sequence shown here is derived from an EMBL/GenBank/DDBJ whole genome shotgun (WGS) entry which is preliminary data.</text>
</comment>
<sequence>MKTLDWKLSRQMAGRHVIDVECVQRGLSTFGVRTKYRQEVAGIGGRDNTTEFAACRARRIDRRAMDTTGRTQVTQVDVVAVKREVVKHDCELFPVDSTRKTVRVWARNAIAFGFHIDLGLVDVMAKEERRASYCCGINDSTMQSLRRNHLHDNALLAACDELYGKLTRVAAVGLLGTAIGVTWYLLVGLRAGA</sequence>
<dbReference type="Proteomes" id="UP000656319">
    <property type="component" value="Unassembled WGS sequence"/>
</dbReference>
<feature type="transmembrane region" description="Helical" evidence="1">
    <location>
        <begin position="169"/>
        <end position="187"/>
    </location>
</feature>
<accession>A0ABN7HUQ3</accession>
<keyword evidence="3" id="KW-1185">Reference proteome</keyword>
<gene>
    <name evidence="2" type="ORF">LMG27952_03114</name>
</gene>
<keyword evidence="1" id="KW-0812">Transmembrane</keyword>
<protein>
    <submittedName>
        <fullName evidence="2">Uncharacterized protein</fullName>
    </submittedName>
</protein>
<organism evidence="2 3">
    <name type="scientific">Paraburkholderia hiiakae</name>
    <dbReference type="NCBI Taxonomy" id="1081782"/>
    <lineage>
        <taxon>Bacteria</taxon>
        <taxon>Pseudomonadati</taxon>
        <taxon>Pseudomonadota</taxon>
        <taxon>Betaproteobacteria</taxon>
        <taxon>Burkholderiales</taxon>
        <taxon>Burkholderiaceae</taxon>
        <taxon>Paraburkholderia</taxon>
    </lineage>
</organism>
<dbReference type="EMBL" id="CAJHCQ010000007">
    <property type="protein sequence ID" value="CAD6536170.1"/>
    <property type="molecule type" value="Genomic_DNA"/>
</dbReference>
<proteinExistence type="predicted"/>
<evidence type="ECO:0000256" key="1">
    <source>
        <dbReference type="SAM" id="Phobius"/>
    </source>
</evidence>
<evidence type="ECO:0000313" key="2">
    <source>
        <dbReference type="EMBL" id="CAD6536170.1"/>
    </source>
</evidence>
<keyword evidence="1" id="KW-0472">Membrane</keyword>
<name>A0ABN7HUQ3_9BURK</name>
<evidence type="ECO:0000313" key="3">
    <source>
        <dbReference type="Proteomes" id="UP000656319"/>
    </source>
</evidence>
<dbReference type="RefSeq" id="WP_201697037.1">
    <property type="nucleotide sequence ID" value="NZ_CAJHCQ010000007.1"/>
</dbReference>
<reference evidence="2 3" key="1">
    <citation type="submission" date="2020-10" db="EMBL/GenBank/DDBJ databases">
        <authorList>
            <person name="Peeters C."/>
        </authorList>
    </citation>
    <scope>NUCLEOTIDE SEQUENCE [LARGE SCALE GENOMIC DNA]</scope>
    <source>
        <strain evidence="2 3">LMG 27952</strain>
    </source>
</reference>
<keyword evidence="1" id="KW-1133">Transmembrane helix</keyword>